<feature type="signal peptide" evidence="9">
    <location>
        <begin position="1"/>
        <end position="19"/>
    </location>
</feature>
<keyword evidence="9" id="KW-0732">Signal</keyword>
<reference evidence="11" key="2">
    <citation type="submission" date="2023-06" db="EMBL/GenBank/DDBJ databases">
        <authorList>
            <person name="Ma L."/>
            <person name="Liu K.-W."/>
            <person name="Li Z."/>
            <person name="Hsiao Y.-Y."/>
            <person name="Qi Y."/>
            <person name="Fu T."/>
            <person name="Tang G."/>
            <person name="Zhang D."/>
            <person name="Sun W.-H."/>
            <person name="Liu D.-K."/>
            <person name="Li Y."/>
            <person name="Chen G.-Z."/>
            <person name="Liu X.-D."/>
            <person name="Liao X.-Y."/>
            <person name="Jiang Y.-T."/>
            <person name="Yu X."/>
            <person name="Hao Y."/>
            <person name="Huang J."/>
            <person name="Zhao X.-W."/>
            <person name="Ke S."/>
            <person name="Chen Y.-Y."/>
            <person name="Wu W.-L."/>
            <person name="Hsu J.-L."/>
            <person name="Lin Y.-F."/>
            <person name="Huang M.-D."/>
            <person name="Li C.-Y."/>
            <person name="Huang L."/>
            <person name="Wang Z.-W."/>
            <person name="Zhao X."/>
            <person name="Zhong W.-Y."/>
            <person name="Peng D.-H."/>
            <person name="Ahmad S."/>
            <person name="Lan S."/>
            <person name="Zhang J.-S."/>
            <person name="Tsai W.-C."/>
            <person name="Van De Peer Y."/>
            <person name="Liu Z.-J."/>
        </authorList>
    </citation>
    <scope>NUCLEOTIDE SEQUENCE</scope>
    <source>
        <strain evidence="11">CP</strain>
        <tissue evidence="11">Leaves</tissue>
    </source>
</reference>
<evidence type="ECO:0000256" key="8">
    <source>
        <dbReference type="PROSITE-ProRule" id="PRU10059"/>
    </source>
</evidence>
<evidence type="ECO:0000256" key="5">
    <source>
        <dbReference type="ARBA" id="ARBA00023277"/>
    </source>
</evidence>
<dbReference type="Proteomes" id="UP001180020">
    <property type="component" value="Unassembled WGS sequence"/>
</dbReference>
<comment type="catalytic activity">
    <reaction evidence="1 9">
        <text>Endohydrolysis of (1-&gt;4)-beta-D-glucosidic linkages in cellulose, lichenin and cereal beta-D-glucans.</text>
        <dbReference type="EC" id="3.2.1.4"/>
    </reaction>
</comment>
<evidence type="ECO:0000256" key="4">
    <source>
        <dbReference type="ARBA" id="ARBA00023001"/>
    </source>
</evidence>
<comment type="similarity">
    <text evidence="2 8 9">Belongs to the glycosyl hydrolase 9 (cellulase E) family.</text>
</comment>
<dbReference type="Pfam" id="PF00759">
    <property type="entry name" value="Glyco_hydro_9"/>
    <property type="match status" value="2"/>
</dbReference>
<dbReference type="InterPro" id="IPR012341">
    <property type="entry name" value="6hp_glycosidase-like_sf"/>
</dbReference>
<evidence type="ECO:0000313" key="11">
    <source>
        <dbReference type="EMBL" id="KAK1322992.1"/>
    </source>
</evidence>
<dbReference type="AlphaFoldDB" id="A0AAV9FB80"/>
<dbReference type="GO" id="GO:0008810">
    <property type="term" value="F:cellulase activity"/>
    <property type="evidence" value="ECO:0007669"/>
    <property type="project" value="UniProtKB-EC"/>
</dbReference>
<accession>A0AAV9FB80</accession>
<organism evidence="11 12">
    <name type="scientific">Acorus calamus</name>
    <name type="common">Sweet flag</name>
    <dbReference type="NCBI Taxonomy" id="4465"/>
    <lineage>
        <taxon>Eukaryota</taxon>
        <taxon>Viridiplantae</taxon>
        <taxon>Streptophyta</taxon>
        <taxon>Embryophyta</taxon>
        <taxon>Tracheophyta</taxon>
        <taxon>Spermatophyta</taxon>
        <taxon>Magnoliopsida</taxon>
        <taxon>Liliopsida</taxon>
        <taxon>Acoraceae</taxon>
        <taxon>Acorus</taxon>
    </lineage>
</organism>
<evidence type="ECO:0000259" key="10">
    <source>
        <dbReference type="Pfam" id="PF00759"/>
    </source>
</evidence>
<keyword evidence="5 8" id="KW-0119">Carbohydrate metabolism</keyword>
<protein>
    <recommendedName>
        <fullName evidence="9">Endoglucanase</fullName>
        <ecNumber evidence="9">3.2.1.4</ecNumber>
    </recommendedName>
</protein>
<feature type="domain" description="Glycoside hydrolase family 9" evidence="10">
    <location>
        <begin position="327"/>
        <end position="370"/>
    </location>
</feature>
<evidence type="ECO:0000256" key="1">
    <source>
        <dbReference type="ARBA" id="ARBA00000966"/>
    </source>
</evidence>
<name>A0AAV9FB80_ACOCL</name>
<dbReference type="Gene3D" id="1.50.10.10">
    <property type="match status" value="2"/>
</dbReference>
<proteinExistence type="inferred from homology"/>
<gene>
    <name evidence="11" type="primary">CEL5</name>
    <name evidence="11" type="ORF">QJS10_CPA02g00819</name>
</gene>
<evidence type="ECO:0000256" key="3">
    <source>
        <dbReference type="ARBA" id="ARBA00022801"/>
    </source>
</evidence>
<feature type="domain" description="Glycoside hydrolase family 9" evidence="10">
    <location>
        <begin position="23"/>
        <end position="313"/>
    </location>
</feature>
<keyword evidence="4 9" id="KW-0136">Cellulose degradation</keyword>
<keyword evidence="3 8" id="KW-0378">Hydrolase</keyword>
<evidence type="ECO:0000256" key="2">
    <source>
        <dbReference type="ARBA" id="ARBA00007072"/>
    </source>
</evidence>
<dbReference type="InterPro" id="IPR008928">
    <property type="entry name" value="6-hairpin_glycosidase_sf"/>
</dbReference>
<dbReference type="InterPro" id="IPR018221">
    <property type="entry name" value="Glyco_hydro_9_His_AS"/>
</dbReference>
<dbReference type="PANTHER" id="PTHR22298">
    <property type="entry name" value="ENDO-1,4-BETA-GLUCANASE"/>
    <property type="match status" value="1"/>
</dbReference>
<evidence type="ECO:0000256" key="6">
    <source>
        <dbReference type="ARBA" id="ARBA00023295"/>
    </source>
</evidence>
<feature type="chain" id="PRO_5043108401" description="Endoglucanase" evidence="9">
    <location>
        <begin position="20"/>
        <end position="393"/>
    </location>
</feature>
<keyword evidence="6 8" id="KW-0326">Glycosidase</keyword>
<evidence type="ECO:0000256" key="7">
    <source>
        <dbReference type="ARBA" id="ARBA00023326"/>
    </source>
</evidence>
<dbReference type="InterPro" id="IPR001701">
    <property type="entry name" value="Glyco_hydro_9"/>
</dbReference>
<evidence type="ECO:0000256" key="9">
    <source>
        <dbReference type="RuleBase" id="RU361166"/>
    </source>
</evidence>
<evidence type="ECO:0000313" key="12">
    <source>
        <dbReference type="Proteomes" id="UP001180020"/>
    </source>
</evidence>
<keyword evidence="7 8" id="KW-0624">Polysaccharide degradation</keyword>
<dbReference type="EMBL" id="JAUJYO010000002">
    <property type="protein sequence ID" value="KAK1322992.1"/>
    <property type="molecule type" value="Genomic_DNA"/>
</dbReference>
<reference evidence="11" key="1">
    <citation type="journal article" date="2023" name="Nat. Commun.">
        <title>Diploid and tetraploid genomes of Acorus and the evolution of monocots.</title>
        <authorList>
            <person name="Ma L."/>
            <person name="Liu K.W."/>
            <person name="Li Z."/>
            <person name="Hsiao Y.Y."/>
            <person name="Qi Y."/>
            <person name="Fu T."/>
            <person name="Tang G.D."/>
            <person name="Zhang D."/>
            <person name="Sun W.H."/>
            <person name="Liu D.K."/>
            <person name="Li Y."/>
            <person name="Chen G.Z."/>
            <person name="Liu X.D."/>
            <person name="Liao X.Y."/>
            <person name="Jiang Y.T."/>
            <person name="Yu X."/>
            <person name="Hao Y."/>
            <person name="Huang J."/>
            <person name="Zhao X.W."/>
            <person name="Ke S."/>
            <person name="Chen Y.Y."/>
            <person name="Wu W.L."/>
            <person name="Hsu J.L."/>
            <person name="Lin Y.F."/>
            <person name="Huang M.D."/>
            <person name="Li C.Y."/>
            <person name="Huang L."/>
            <person name="Wang Z.W."/>
            <person name="Zhao X."/>
            <person name="Zhong W.Y."/>
            <person name="Peng D.H."/>
            <person name="Ahmad S."/>
            <person name="Lan S."/>
            <person name="Zhang J.S."/>
            <person name="Tsai W.C."/>
            <person name="Van de Peer Y."/>
            <person name="Liu Z.J."/>
        </authorList>
    </citation>
    <scope>NUCLEOTIDE SEQUENCE</scope>
    <source>
        <strain evidence="11">CP</strain>
    </source>
</reference>
<dbReference type="PROSITE" id="PS00592">
    <property type="entry name" value="GH9_2"/>
    <property type="match status" value="1"/>
</dbReference>
<dbReference type="EC" id="3.2.1.4" evidence="9"/>
<feature type="active site" evidence="8">
    <location>
        <position position="359"/>
    </location>
</feature>
<sequence>MSTKIIFFAILLSIATTTANHDYKDALSKSIIFFEGQRSGKLPPHQSITWRSDSGLSDGSSDNVDLTGGYYDAGDNVKFGFPMAFTTTMMAWSVLEFGRRMADEQLEAAREAVRWGSDYLLKASAHLPNALYVQVGDPKADHKCWERAEDMTTARPVYKVTPSNPGSDVAAETAAALAAASRVFRHVDPGYSSKLIEAAEKAFAFADTYRGSYSDSLSSVVCPFYCSYSGFHDELLWGAAWLFKATHNASYLDYAKSLSLDDDSDVFSWDNKLPGARVLLSRDSHIDNEGELSTFREHAQRFMCNVLRGSPSQSGELHSGRTDVQDGWEQPAVNYILGDNPNEMSYMVGYGDRYPRRIHHRDSSIPIYSTNGMSSSSYGCDGVRVTFVIAYNK</sequence>
<keyword evidence="12" id="KW-1185">Reference proteome</keyword>
<comment type="caution">
    <text evidence="11">The sequence shown here is derived from an EMBL/GenBank/DDBJ whole genome shotgun (WGS) entry which is preliminary data.</text>
</comment>
<dbReference type="GO" id="GO:0030245">
    <property type="term" value="P:cellulose catabolic process"/>
    <property type="evidence" value="ECO:0007669"/>
    <property type="project" value="UniProtKB-KW"/>
</dbReference>
<dbReference type="SUPFAM" id="SSF48208">
    <property type="entry name" value="Six-hairpin glycosidases"/>
    <property type="match status" value="1"/>
</dbReference>